<keyword evidence="4" id="KW-1185">Reference proteome</keyword>
<protein>
    <submittedName>
        <fullName evidence="3">Transcriptional regulator, XRE family</fullName>
    </submittedName>
</protein>
<dbReference type="InterPro" id="IPR001387">
    <property type="entry name" value="Cro/C1-type_HTH"/>
</dbReference>
<dbReference type="InterPro" id="IPR010982">
    <property type="entry name" value="Lambda_DNA-bd_dom_sf"/>
</dbReference>
<keyword evidence="1" id="KW-0238">DNA-binding</keyword>
<dbReference type="EMBL" id="CP001720">
    <property type="protein sequence ID" value="ACV63418.1"/>
    <property type="molecule type" value="Genomic_DNA"/>
</dbReference>
<dbReference type="eggNOG" id="COG0457">
    <property type="taxonomic scope" value="Bacteria"/>
</dbReference>
<dbReference type="HOGENOM" id="CLU_056925_0_1_9"/>
<dbReference type="Gene3D" id="1.25.40.10">
    <property type="entry name" value="Tetratricopeptide repeat domain"/>
    <property type="match status" value="1"/>
</dbReference>
<sequence length="364" mass="41591">MVLNIGEVITAKRKEKLWTQEQLANAVGVSTPAVSKWETGTTYPDIMLLSPIARALNTTVDKLLSYQNELSDEEVDKVTKDAMHVYESEGFDAGWSFCQRVLKEYPNSIPLKFHLGNLFQSFMILKSGIDQQEMQTYYRNAVHIYEEVLSSRHPKYALHTTAILVSYYAMLSELDKAEQLIEGMPSQKLDPDSLYPSIYALRGKHGEAIKLTQENLQRYISRVSQSLGVLCSYARERDDMETAYTLAKINFEMAKLFGMKEEIAYPDMIKVLVSRGDKQTALNYLEEYAQSIAELKYDYSNNPCFNRLTKGLSDTSYIKKILAQSILTDREYAPLKDEPRHTQVFGKLQELANTQTNTFRATDV</sequence>
<evidence type="ECO:0000256" key="1">
    <source>
        <dbReference type="ARBA" id="ARBA00023125"/>
    </source>
</evidence>
<dbReference type="PROSITE" id="PS50943">
    <property type="entry name" value="HTH_CROC1"/>
    <property type="match status" value="1"/>
</dbReference>
<accession>C8W122</accession>
<evidence type="ECO:0000259" key="2">
    <source>
        <dbReference type="PROSITE" id="PS50943"/>
    </source>
</evidence>
<dbReference type="RefSeq" id="WP_015758112.1">
    <property type="nucleotide sequence ID" value="NC_013216.1"/>
</dbReference>
<dbReference type="PANTHER" id="PTHR46558">
    <property type="entry name" value="TRACRIPTIONAL REGULATORY PROTEIN-RELATED-RELATED"/>
    <property type="match status" value="1"/>
</dbReference>
<dbReference type="STRING" id="485916.Dtox_2628"/>
<dbReference type="SUPFAM" id="SSF47413">
    <property type="entry name" value="lambda repressor-like DNA-binding domains"/>
    <property type="match status" value="1"/>
</dbReference>
<gene>
    <name evidence="3" type="ordered locus">Dtox_2628</name>
</gene>
<dbReference type="OrthoDB" id="9812495at2"/>
<evidence type="ECO:0000313" key="3">
    <source>
        <dbReference type="EMBL" id="ACV63418.1"/>
    </source>
</evidence>
<dbReference type="Proteomes" id="UP000002217">
    <property type="component" value="Chromosome"/>
</dbReference>
<feature type="domain" description="HTH cro/C1-type" evidence="2">
    <location>
        <begin position="9"/>
        <end position="63"/>
    </location>
</feature>
<dbReference type="Pfam" id="PF01381">
    <property type="entry name" value="HTH_3"/>
    <property type="match status" value="1"/>
</dbReference>
<evidence type="ECO:0000313" key="4">
    <source>
        <dbReference type="Proteomes" id="UP000002217"/>
    </source>
</evidence>
<dbReference type="eggNOG" id="COG1476">
    <property type="taxonomic scope" value="Bacteria"/>
</dbReference>
<dbReference type="GO" id="GO:0003677">
    <property type="term" value="F:DNA binding"/>
    <property type="evidence" value="ECO:0007669"/>
    <property type="project" value="UniProtKB-KW"/>
</dbReference>
<name>C8W122_DESAS</name>
<dbReference type="SMART" id="SM00530">
    <property type="entry name" value="HTH_XRE"/>
    <property type="match status" value="1"/>
</dbReference>
<reference evidence="3 4" key="1">
    <citation type="journal article" date="2009" name="Stand. Genomic Sci.">
        <title>Complete genome sequence of Desulfotomaculum acetoxidans type strain (5575).</title>
        <authorList>
            <person name="Spring S."/>
            <person name="Lapidus A."/>
            <person name="Schroder M."/>
            <person name="Gleim D."/>
            <person name="Sims D."/>
            <person name="Meincke L."/>
            <person name="Glavina Del Rio T."/>
            <person name="Tice H."/>
            <person name="Copeland A."/>
            <person name="Cheng J.F."/>
            <person name="Lucas S."/>
            <person name="Chen F."/>
            <person name="Nolan M."/>
            <person name="Bruce D."/>
            <person name="Goodwin L."/>
            <person name="Pitluck S."/>
            <person name="Ivanova N."/>
            <person name="Mavromatis K."/>
            <person name="Mikhailova N."/>
            <person name="Pati A."/>
            <person name="Chen A."/>
            <person name="Palaniappan K."/>
            <person name="Land M."/>
            <person name="Hauser L."/>
            <person name="Chang Y.J."/>
            <person name="Jeffries C.D."/>
            <person name="Chain P."/>
            <person name="Saunders E."/>
            <person name="Brettin T."/>
            <person name="Detter J.C."/>
            <person name="Goker M."/>
            <person name="Bristow J."/>
            <person name="Eisen J.A."/>
            <person name="Markowitz V."/>
            <person name="Hugenholtz P."/>
            <person name="Kyrpides N.C."/>
            <person name="Klenk H.P."/>
            <person name="Han C."/>
        </authorList>
    </citation>
    <scope>NUCLEOTIDE SEQUENCE [LARGE SCALE GENOMIC DNA]</scope>
    <source>
        <strain evidence="4">ATCC 49208 / DSM 771 / VKM B-1644</strain>
    </source>
</reference>
<dbReference type="Gene3D" id="1.10.260.40">
    <property type="entry name" value="lambda repressor-like DNA-binding domains"/>
    <property type="match status" value="1"/>
</dbReference>
<dbReference type="KEGG" id="dae:Dtox_2628"/>
<proteinExistence type="predicted"/>
<dbReference type="AlphaFoldDB" id="C8W122"/>
<dbReference type="InterPro" id="IPR011990">
    <property type="entry name" value="TPR-like_helical_dom_sf"/>
</dbReference>
<dbReference type="PANTHER" id="PTHR46558:SF11">
    <property type="entry name" value="HTH-TYPE TRANSCRIPTIONAL REGULATOR XRE"/>
    <property type="match status" value="1"/>
</dbReference>
<dbReference type="CDD" id="cd00093">
    <property type="entry name" value="HTH_XRE"/>
    <property type="match status" value="1"/>
</dbReference>
<organism evidence="3 4">
    <name type="scientific">Desulfofarcimen acetoxidans (strain ATCC 49208 / DSM 771 / KCTC 5769 / VKM B-1644 / 5575)</name>
    <name type="common">Desulfotomaculum acetoxidans</name>
    <dbReference type="NCBI Taxonomy" id="485916"/>
    <lineage>
        <taxon>Bacteria</taxon>
        <taxon>Bacillati</taxon>
        <taxon>Bacillota</taxon>
        <taxon>Clostridia</taxon>
        <taxon>Eubacteriales</taxon>
        <taxon>Peptococcaceae</taxon>
        <taxon>Desulfofarcimen</taxon>
    </lineage>
</organism>